<sequence>MIIERRDRVAGPSFPLGNRAVRQLWNCAWLLLFRPSPRPLHRWRAGLLRLFGAQLGRQVHVYPSAKVWAPWNLRMGDHAAVADGATLYNISPITIHEFGIVSQGAHLCTGSHDYNNPTFQLIAAPIVVQRHAWICAEAFLSPGVTVPEGAVVAPRAVVTKSLPYAWTVYGGVPARPIGQRRRQA</sequence>
<reference evidence="3 4" key="1">
    <citation type="submission" date="2016-10" db="EMBL/GenBank/DDBJ databases">
        <title>Complete genome sequences of three Cupriavidus strains isolated from various Malaysian environments.</title>
        <authorList>
            <person name="Abdullah A.A.-A."/>
            <person name="Shafie N.A.H."/>
            <person name="Lau N.S."/>
        </authorList>
    </citation>
    <scope>NUCLEOTIDE SEQUENCE [LARGE SCALE GENOMIC DNA]</scope>
    <source>
        <strain evidence="3 4">USMAA1020</strain>
    </source>
</reference>
<dbReference type="EMBL" id="CP017755">
    <property type="protein sequence ID" value="AOZ08310.1"/>
    <property type="molecule type" value="Genomic_DNA"/>
</dbReference>
<dbReference type="RefSeq" id="WP_071017605.1">
    <property type="nucleotide sequence ID" value="NZ_CP017755.1"/>
</dbReference>
<evidence type="ECO:0000313" key="3">
    <source>
        <dbReference type="EMBL" id="AOZ08310.1"/>
    </source>
</evidence>
<gene>
    <name evidence="3" type="ORF">BKK80_20210</name>
</gene>
<keyword evidence="2" id="KW-0808">Transferase</keyword>
<dbReference type="InterPro" id="IPR011004">
    <property type="entry name" value="Trimer_LpxA-like_sf"/>
</dbReference>
<proteinExistence type="inferred from homology"/>
<dbReference type="PANTHER" id="PTHR23416:SF23">
    <property type="entry name" value="ACETYLTRANSFERASE C18B11.09C-RELATED"/>
    <property type="match status" value="1"/>
</dbReference>
<evidence type="ECO:0000256" key="2">
    <source>
        <dbReference type="ARBA" id="ARBA00022679"/>
    </source>
</evidence>
<dbReference type="PANTHER" id="PTHR23416">
    <property type="entry name" value="SIALIC ACID SYNTHASE-RELATED"/>
    <property type="match status" value="1"/>
</dbReference>
<name>A0ABN4TSL7_9BURK</name>
<evidence type="ECO:0000313" key="4">
    <source>
        <dbReference type="Proteomes" id="UP000177515"/>
    </source>
</evidence>
<dbReference type="InterPro" id="IPR051159">
    <property type="entry name" value="Hexapeptide_acetyltransf"/>
</dbReference>
<dbReference type="SUPFAM" id="SSF51161">
    <property type="entry name" value="Trimeric LpxA-like enzymes"/>
    <property type="match status" value="1"/>
</dbReference>
<dbReference type="CDD" id="cd05825">
    <property type="entry name" value="LbH_wcaF_like"/>
    <property type="match status" value="1"/>
</dbReference>
<dbReference type="Proteomes" id="UP000177515">
    <property type="component" value="Chromosome 2"/>
</dbReference>
<accession>A0ABN4TSL7</accession>
<evidence type="ECO:0000256" key="1">
    <source>
        <dbReference type="ARBA" id="ARBA00007274"/>
    </source>
</evidence>
<organism evidence="3 4">
    <name type="scientific">Cupriavidus malaysiensis</name>
    <dbReference type="NCBI Taxonomy" id="367825"/>
    <lineage>
        <taxon>Bacteria</taxon>
        <taxon>Pseudomonadati</taxon>
        <taxon>Pseudomonadota</taxon>
        <taxon>Betaproteobacteria</taxon>
        <taxon>Burkholderiales</taxon>
        <taxon>Burkholderiaceae</taxon>
        <taxon>Cupriavidus</taxon>
    </lineage>
</organism>
<dbReference type="Gene3D" id="2.160.10.10">
    <property type="entry name" value="Hexapeptide repeat proteins"/>
    <property type="match status" value="1"/>
</dbReference>
<keyword evidence="4" id="KW-1185">Reference proteome</keyword>
<protein>
    <submittedName>
        <fullName evidence="3">Colanic acid biosynthesis acetyltransferase</fullName>
    </submittedName>
</protein>
<comment type="similarity">
    <text evidence="1">Belongs to the transferase hexapeptide repeat family.</text>
</comment>